<reference evidence="3" key="1">
    <citation type="submission" date="2020-09" db="EMBL/GenBank/DDBJ databases">
        <title>Streptomyces grisecoloratus sp. nov., isolated from cotton soil.</title>
        <authorList>
            <person name="Xing L."/>
        </authorList>
    </citation>
    <scope>NUCLEOTIDE SEQUENCE</scope>
    <source>
        <strain evidence="3">TRM S81-3</strain>
    </source>
</reference>
<dbReference type="SUPFAM" id="SSF110849">
    <property type="entry name" value="ParB/Sulfiredoxin"/>
    <property type="match status" value="1"/>
</dbReference>
<dbReference type="Proteomes" id="UP000621210">
    <property type="component" value="Unassembled WGS sequence"/>
</dbReference>
<gene>
    <name evidence="3" type="ORF">H0H10_33045</name>
</gene>
<name>A0A926LCA9_9ACTN</name>
<evidence type="ECO:0000259" key="2">
    <source>
        <dbReference type="SMART" id="SM00470"/>
    </source>
</evidence>
<keyword evidence="4" id="KW-1185">Reference proteome</keyword>
<feature type="region of interest" description="Disordered" evidence="1">
    <location>
        <begin position="234"/>
        <end position="314"/>
    </location>
</feature>
<dbReference type="AlphaFoldDB" id="A0A926LCA9"/>
<evidence type="ECO:0000313" key="3">
    <source>
        <dbReference type="EMBL" id="MBD0423933.1"/>
    </source>
</evidence>
<evidence type="ECO:0000256" key="1">
    <source>
        <dbReference type="SAM" id="MobiDB-lite"/>
    </source>
</evidence>
<accession>A0A926LCA9</accession>
<dbReference type="EMBL" id="JACVQF010000227">
    <property type="protein sequence ID" value="MBD0423933.1"/>
    <property type="molecule type" value="Genomic_DNA"/>
</dbReference>
<dbReference type="InterPro" id="IPR003115">
    <property type="entry name" value="ParB_N"/>
</dbReference>
<protein>
    <submittedName>
        <fullName evidence="3">ParB N-terminal domain-containing protein</fullName>
    </submittedName>
</protein>
<feature type="compositionally biased region" description="Basic and acidic residues" evidence="1">
    <location>
        <begin position="245"/>
        <end position="256"/>
    </location>
</feature>
<organism evidence="3 4">
    <name type="scientific">Streptomyces griseicoloratus</name>
    <dbReference type="NCBI Taxonomy" id="2752516"/>
    <lineage>
        <taxon>Bacteria</taxon>
        <taxon>Bacillati</taxon>
        <taxon>Actinomycetota</taxon>
        <taxon>Actinomycetes</taxon>
        <taxon>Kitasatosporales</taxon>
        <taxon>Streptomycetaceae</taxon>
        <taxon>Streptomyces</taxon>
    </lineage>
</organism>
<feature type="region of interest" description="Disordered" evidence="1">
    <location>
        <begin position="168"/>
        <end position="190"/>
    </location>
</feature>
<reference evidence="3" key="2">
    <citation type="submission" date="2020-09" db="EMBL/GenBank/DDBJ databases">
        <authorList>
            <person name="Luo X."/>
        </authorList>
    </citation>
    <scope>NUCLEOTIDE SEQUENCE</scope>
    <source>
        <strain evidence="3">TRM S81-3</strain>
    </source>
</reference>
<dbReference type="InterPro" id="IPR036086">
    <property type="entry name" value="ParB/Sulfiredoxin_sf"/>
</dbReference>
<evidence type="ECO:0000313" key="4">
    <source>
        <dbReference type="Proteomes" id="UP000621210"/>
    </source>
</evidence>
<feature type="domain" description="ParB-like N-terminal" evidence="2">
    <location>
        <begin position="37"/>
        <end position="121"/>
    </location>
</feature>
<comment type="caution">
    <text evidence="3">The sequence shown here is derived from an EMBL/GenBank/DDBJ whole genome shotgun (WGS) entry which is preliminary data.</text>
</comment>
<dbReference type="SMART" id="SM00470">
    <property type="entry name" value="ParB"/>
    <property type="match status" value="1"/>
</dbReference>
<sequence>MSLKQRVANLRQPVPVDHPSEAARLAGYAQHPERTVVSVPLAALLPADSPRLEGRDEAHVARLMELDVPLPPILVDRRSMRVIDGMHRLAAAFRTGAETIFVEFFDGNAEEAFLRAVEANVTHGLPLSREDRRAAAERIIASHPAMSDRAIARATGLGAKTVASIRRQTSVSGPRLNSRIGRDGKVRPLNGAEGRRRAAELLVRYPQASLRELARLAGISPATVSDVRRRLAAGEPPVAEPHVVAGREAHDQEARDGAGAARVDAGRETYDPEAQDGAQAAEHGHARDLSSAARTAERREAGRGRPTAPDPAPLLEKLLRDPSLRHKEEGRHLLRVLRQNALGEQGWSKLAAAVPSHCEDLVVDLARRYAETWMEFARELDKRMR</sequence>
<proteinExistence type="predicted"/>
<dbReference type="Gene3D" id="3.90.1530.10">
    <property type="entry name" value="Conserved hypothetical protein from pyrococcus furiosus pfu- 392566-001, ParB domain"/>
    <property type="match status" value="1"/>
</dbReference>